<evidence type="ECO:0000256" key="5">
    <source>
        <dbReference type="SAM" id="MobiDB-lite"/>
    </source>
</evidence>
<comment type="caution">
    <text evidence="6">The sequence shown here is derived from an EMBL/GenBank/DDBJ whole genome shotgun (WGS) entry which is preliminary data.</text>
</comment>
<proteinExistence type="inferred from homology"/>
<dbReference type="PANTHER" id="PTHR13026:SF0">
    <property type="entry name" value="RIBOSOMAL RNA PROCESSING 1B"/>
    <property type="match status" value="1"/>
</dbReference>
<dbReference type="InterPro" id="IPR010301">
    <property type="entry name" value="RRP1"/>
</dbReference>
<protein>
    <recommendedName>
        <fullName evidence="8">Nop52-domain-containing protein</fullName>
    </recommendedName>
</protein>
<evidence type="ECO:0000313" key="6">
    <source>
        <dbReference type="EMBL" id="KAG2172602.1"/>
    </source>
</evidence>
<dbReference type="GO" id="GO:0006364">
    <property type="term" value="P:rRNA processing"/>
    <property type="evidence" value="ECO:0007669"/>
    <property type="project" value="UniProtKB-KW"/>
</dbReference>
<feature type="region of interest" description="Disordered" evidence="5">
    <location>
        <begin position="296"/>
        <end position="376"/>
    </location>
</feature>
<feature type="compositionally biased region" description="Acidic residues" evidence="5">
    <location>
        <begin position="299"/>
        <end position="332"/>
    </location>
</feature>
<dbReference type="Pfam" id="PF05997">
    <property type="entry name" value="Nop52"/>
    <property type="match status" value="1"/>
</dbReference>
<dbReference type="EMBL" id="JAEPRA010000022">
    <property type="protein sequence ID" value="KAG2172602.1"/>
    <property type="molecule type" value="Genomic_DNA"/>
</dbReference>
<evidence type="ECO:0000256" key="3">
    <source>
        <dbReference type="ARBA" id="ARBA00022552"/>
    </source>
</evidence>
<keyword evidence="7" id="KW-1185">Reference proteome</keyword>
<keyword evidence="4" id="KW-0539">Nucleus</keyword>
<evidence type="ECO:0008006" key="8">
    <source>
        <dbReference type="Google" id="ProtNLM"/>
    </source>
</evidence>
<feature type="compositionally biased region" description="Basic and acidic residues" evidence="5">
    <location>
        <begin position="349"/>
        <end position="369"/>
    </location>
</feature>
<feature type="region of interest" description="Disordered" evidence="5">
    <location>
        <begin position="450"/>
        <end position="479"/>
    </location>
</feature>
<dbReference type="GO" id="GO:0030688">
    <property type="term" value="C:preribosome, small subunit precursor"/>
    <property type="evidence" value="ECO:0007669"/>
    <property type="project" value="InterPro"/>
</dbReference>
<gene>
    <name evidence="6" type="ORF">INT44_002617</name>
</gene>
<feature type="compositionally biased region" description="Acidic residues" evidence="5">
    <location>
        <begin position="462"/>
        <end position="479"/>
    </location>
</feature>
<comment type="subcellular location">
    <subcellularLocation>
        <location evidence="1">Nucleus</location>
    </subcellularLocation>
</comment>
<dbReference type="AlphaFoldDB" id="A0A8H7PER3"/>
<dbReference type="GO" id="GO:0005634">
    <property type="term" value="C:nucleus"/>
    <property type="evidence" value="ECO:0007669"/>
    <property type="project" value="UniProtKB-SubCell"/>
</dbReference>
<reference evidence="6" key="1">
    <citation type="submission" date="2020-12" db="EMBL/GenBank/DDBJ databases">
        <title>Metabolic potential, ecology and presence of endohyphal bacteria is reflected in genomic diversity of Mucoromycotina.</title>
        <authorList>
            <person name="Muszewska A."/>
            <person name="Okrasinska A."/>
            <person name="Steczkiewicz K."/>
            <person name="Drgas O."/>
            <person name="Orlowska M."/>
            <person name="Perlinska-Lenart U."/>
            <person name="Aleksandrzak-Piekarczyk T."/>
            <person name="Szatraj K."/>
            <person name="Zielenkiewicz U."/>
            <person name="Pilsyk S."/>
            <person name="Malc E."/>
            <person name="Mieczkowski P."/>
            <person name="Kruszewska J.S."/>
            <person name="Biernat P."/>
            <person name="Pawlowska J."/>
        </authorList>
    </citation>
    <scope>NUCLEOTIDE SEQUENCE</scope>
    <source>
        <strain evidence="6">WA0000051536</strain>
    </source>
</reference>
<sequence>MSAATMTDSDVVLPFGKQLAANEKKTRDKAVRSLQQFLSSKAELSEKDLLKLWKGLFYCFWMSDKPLIQQSLSETLGSLIMSLQQQNAIAFLGAFWQIHCEEWHGIDRIRLDKYYMLLRRVIFYTFKYISEHNWDLGIIDDYSELLKNGPLHPTNNKIPDSIRYHLSDIYLGELEKVVNAQLDTLDEDEDIEIPTTELLDPFINLLAKTPNKVTAKKVTENTFIPILEKFAAELLFMEKQMQREGSEDDDSEDDNRPPFIYDVESLEQALGKAAEHPESYNPNRKKLTELRKRFSELIPGEEGDSDDEEVPTLVDAEEEEEEELEDMDEDDEEARKGGWSNEFTAGDIIGHELKEKKQPLDTRRTRKDNGLLGGKMVSVDSSTIDISGLETEVAPLADEEPKTKKKKAKKAAKQPEAEIIEEEIKEITSVVDEDDEDDMITATTISKKKKTTKKAAKQPEVELVEEEETTSVVEEDDEDDMITATTLSKKKKVQWVLDQNTIRRFQKQRPITSVVTAVEPKVARPMKSAIRIRAAQNGDQDEEPKSNGTKKRKAGAKNGDAKRKKATDFF</sequence>
<evidence type="ECO:0000256" key="4">
    <source>
        <dbReference type="ARBA" id="ARBA00023242"/>
    </source>
</evidence>
<comment type="similarity">
    <text evidence="2">Belongs to the RRP1 family.</text>
</comment>
<dbReference type="PANTHER" id="PTHR13026">
    <property type="entry name" value="NNP-1 PROTEIN NOVEL NUCLEAR PROTEIN 1 NOP52"/>
    <property type="match status" value="1"/>
</dbReference>
<dbReference type="OrthoDB" id="2019504at2759"/>
<feature type="region of interest" description="Disordered" evidence="5">
    <location>
        <begin position="395"/>
        <end position="416"/>
    </location>
</feature>
<dbReference type="Proteomes" id="UP000612746">
    <property type="component" value="Unassembled WGS sequence"/>
</dbReference>
<name>A0A8H7PER3_9FUNG</name>
<feature type="region of interest" description="Disordered" evidence="5">
    <location>
        <begin position="526"/>
        <end position="570"/>
    </location>
</feature>
<feature type="compositionally biased region" description="Basic residues" evidence="5">
    <location>
        <begin position="403"/>
        <end position="412"/>
    </location>
</feature>
<evidence type="ECO:0000313" key="7">
    <source>
        <dbReference type="Proteomes" id="UP000612746"/>
    </source>
</evidence>
<evidence type="ECO:0000256" key="2">
    <source>
        <dbReference type="ARBA" id="ARBA00006374"/>
    </source>
</evidence>
<organism evidence="6 7">
    <name type="scientific">Umbelopsis vinacea</name>
    <dbReference type="NCBI Taxonomy" id="44442"/>
    <lineage>
        <taxon>Eukaryota</taxon>
        <taxon>Fungi</taxon>
        <taxon>Fungi incertae sedis</taxon>
        <taxon>Mucoromycota</taxon>
        <taxon>Mucoromycotina</taxon>
        <taxon>Umbelopsidomycetes</taxon>
        <taxon>Umbelopsidales</taxon>
        <taxon>Umbelopsidaceae</taxon>
        <taxon>Umbelopsis</taxon>
    </lineage>
</organism>
<keyword evidence="3" id="KW-0698">rRNA processing</keyword>
<accession>A0A8H7PER3</accession>
<evidence type="ECO:0000256" key="1">
    <source>
        <dbReference type="ARBA" id="ARBA00004123"/>
    </source>
</evidence>